<keyword evidence="1" id="KW-0812">Transmembrane</keyword>
<dbReference type="NCBIfam" id="NF033608">
    <property type="entry name" value="type_I_tox_Fst"/>
    <property type="match status" value="1"/>
</dbReference>
<name>A0A7W1T4V8_9LIST</name>
<dbReference type="AlphaFoldDB" id="A0A7W1T4V8"/>
<dbReference type="RefSeq" id="WP_181675699.1">
    <property type="nucleotide sequence ID" value="NZ_JABJVM010000003.1"/>
</dbReference>
<protein>
    <submittedName>
        <fullName evidence="2">Type I toxin-antitoxin system Fst family toxin</fullName>
    </submittedName>
</protein>
<dbReference type="Proteomes" id="UP000548787">
    <property type="component" value="Unassembled WGS sequence"/>
</dbReference>
<gene>
    <name evidence="2" type="ORF">HPK16_03850</name>
</gene>
<keyword evidence="1" id="KW-1133">Transmembrane helix</keyword>
<keyword evidence="3" id="KW-1185">Reference proteome</keyword>
<evidence type="ECO:0000313" key="3">
    <source>
        <dbReference type="Proteomes" id="UP000548787"/>
    </source>
</evidence>
<comment type="caution">
    <text evidence="2">The sequence shown here is derived from an EMBL/GenBank/DDBJ whole genome shotgun (WGS) entry which is preliminary data.</text>
</comment>
<sequence length="36" mass="4230">MFILSTILAPIIVGCVLAVFNNWLEIRSKKQKDRRR</sequence>
<dbReference type="EMBL" id="JABJVM010000003">
    <property type="protein sequence ID" value="MBA3925469.1"/>
    <property type="molecule type" value="Genomic_DNA"/>
</dbReference>
<feature type="transmembrane region" description="Helical" evidence="1">
    <location>
        <begin position="6"/>
        <end position="26"/>
    </location>
</feature>
<evidence type="ECO:0000313" key="2">
    <source>
        <dbReference type="EMBL" id="MBA3925469.1"/>
    </source>
</evidence>
<reference evidence="2 3" key="2">
    <citation type="submission" date="2020-08" db="EMBL/GenBank/DDBJ databases">
        <title>Listeria ohnekaius sp. nov. and Listeria portnoyii sp. nov. isolated from non-agricultural and natural environments.</title>
        <authorList>
            <person name="Weller D."/>
            <person name="Belias A.M."/>
            <person name="Liao J."/>
            <person name="Guo S."/>
            <person name="Orsi R.H."/>
            <person name="Wiedmann M."/>
        </authorList>
    </citation>
    <scope>NUCLEOTIDE SEQUENCE [LARGE SCALE GENOMIC DNA]</scope>
    <source>
        <strain evidence="2 3">FSL W9-0585</strain>
    </source>
</reference>
<organism evidence="2 3">
    <name type="scientific">Listeria rustica</name>
    <dbReference type="NCBI Taxonomy" id="2713503"/>
    <lineage>
        <taxon>Bacteria</taxon>
        <taxon>Bacillati</taxon>
        <taxon>Bacillota</taxon>
        <taxon>Bacilli</taxon>
        <taxon>Bacillales</taxon>
        <taxon>Listeriaceae</taxon>
        <taxon>Listeria</taxon>
    </lineage>
</organism>
<proteinExistence type="predicted"/>
<accession>A0A7W1T4V8</accession>
<evidence type="ECO:0000256" key="1">
    <source>
        <dbReference type="SAM" id="Phobius"/>
    </source>
</evidence>
<keyword evidence="1" id="KW-0472">Membrane</keyword>
<reference evidence="2 3" key="1">
    <citation type="submission" date="2020-05" db="EMBL/GenBank/DDBJ databases">
        <authorList>
            <person name="Carlin C.R."/>
        </authorList>
    </citation>
    <scope>NUCLEOTIDE SEQUENCE [LARGE SCALE GENOMIC DNA]</scope>
    <source>
        <strain evidence="2 3">FSL W9-0585</strain>
    </source>
</reference>